<gene>
    <name evidence="2" type="ORF">HMPREF1541_06461</name>
</gene>
<feature type="region of interest" description="Disordered" evidence="1">
    <location>
        <begin position="287"/>
        <end position="493"/>
    </location>
</feature>
<dbReference type="EMBL" id="KB822722">
    <property type="protein sequence ID" value="ETN38426.1"/>
    <property type="molecule type" value="Genomic_DNA"/>
</dbReference>
<dbReference type="STRING" id="1220924.W2RPJ6"/>
<sequence length="534" mass="58207">MLPIWSNKGIVPATTTAATPPPPLHPPPSYEVVSQPDVRHPSHFTETSITGEEDFRTTPTASTISSAENAATPADNELVKQTLKWMPPPPAARPSARLEVPVGIPQTESDSFFSGSSPYCRAYAPCLSSHGIAAPDFVAFIDGLTITLAPSPPIQAADLVSEGLGLVPEPVCQTTSAVLGLVSGVAEEVTSATRSILYLKKVNAQYFGPRGLKVSLMKDKELQQALKLSPKHVPLAPVDSQSGRVTVTDRRLAALEGYIASLTLNVPAAAPPTNVIDRLSAKQVQSRIKKQREKAEKEAVKHEEKAAKKAVEQEKKDAKRAAKQENKDAKVAAKNQIYSDGAAELQGSTPAATTSSFSQAQPLEPYRSYEQQFLAPMTSPPQAPSSQENKRLKSLEFKMQKINLKADERLLSEDKPDRREKIDKERAKKLAEVEKEMRKEEGKDERRAAKSVGRPTQEVDGIQSRRRSSSNSGRPSLNSPSSGGREGSALEKNRKAAAKLRWIVVQNLPEENEVEEAPQKSWMARGWEKARAEL</sequence>
<dbReference type="GeneID" id="19973800"/>
<dbReference type="AlphaFoldDB" id="W2RPJ6"/>
<dbReference type="PANTHER" id="PTHR38887">
    <property type="entry name" value="CHROMOSOME 21, WHOLE GENOME SHOTGUN SEQUENCE"/>
    <property type="match status" value="1"/>
</dbReference>
<dbReference type="InterPro" id="IPR053221">
    <property type="entry name" value="Burnettramic_acid_biosynth"/>
</dbReference>
<keyword evidence="3" id="KW-1185">Reference proteome</keyword>
<dbReference type="PANTHER" id="PTHR38887:SF1">
    <property type="entry name" value="RAS MODIFICATION PROTEIN ERF4"/>
    <property type="match status" value="1"/>
</dbReference>
<dbReference type="HOGENOM" id="CLU_509983_0_0_1"/>
<accession>W2RPJ6</accession>
<feature type="region of interest" description="Disordered" evidence="1">
    <location>
        <begin position="1"/>
        <end position="74"/>
    </location>
</feature>
<feature type="compositionally biased region" description="Basic and acidic residues" evidence="1">
    <location>
        <begin position="293"/>
        <end position="331"/>
    </location>
</feature>
<protein>
    <submittedName>
        <fullName evidence="2">Uncharacterized protein</fullName>
    </submittedName>
</protein>
<dbReference type="VEuPathDB" id="FungiDB:HMPREF1541_06461"/>
<feature type="compositionally biased region" description="Pro residues" evidence="1">
    <location>
        <begin position="19"/>
        <end position="29"/>
    </location>
</feature>
<evidence type="ECO:0000313" key="2">
    <source>
        <dbReference type="EMBL" id="ETN38426.1"/>
    </source>
</evidence>
<evidence type="ECO:0000313" key="3">
    <source>
        <dbReference type="Proteomes" id="UP000030752"/>
    </source>
</evidence>
<feature type="compositionally biased region" description="Low complexity" evidence="1">
    <location>
        <begin position="469"/>
        <end position="483"/>
    </location>
</feature>
<dbReference type="OrthoDB" id="3068835at2759"/>
<evidence type="ECO:0000256" key="1">
    <source>
        <dbReference type="SAM" id="MobiDB-lite"/>
    </source>
</evidence>
<feature type="compositionally biased region" description="Polar residues" evidence="1">
    <location>
        <begin position="346"/>
        <end position="361"/>
    </location>
</feature>
<feature type="compositionally biased region" description="Polar residues" evidence="1">
    <location>
        <begin position="57"/>
        <end position="69"/>
    </location>
</feature>
<feature type="region of interest" description="Disordered" evidence="1">
    <location>
        <begin position="511"/>
        <end position="534"/>
    </location>
</feature>
<dbReference type="RefSeq" id="XP_008719015.1">
    <property type="nucleotide sequence ID" value="XM_008720793.1"/>
</dbReference>
<organism evidence="2 3">
    <name type="scientific">Cyphellophora europaea (strain CBS 101466)</name>
    <name type="common">Phialophora europaea</name>
    <dbReference type="NCBI Taxonomy" id="1220924"/>
    <lineage>
        <taxon>Eukaryota</taxon>
        <taxon>Fungi</taxon>
        <taxon>Dikarya</taxon>
        <taxon>Ascomycota</taxon>
        <taxon>Pezizomycotina</taxon>
        <taxon>Eurotiomycetes</taxon>
        <taxon>Chaetothyriomycetidae</taxon>
        <taxon>Chaetothyriales</taxon>
        <taxon>Cyphellophoraceae</taxon>
        <taxon>Cyphellophora</taxon>
    </lineage>
</organism>
<reference evidence="2 3" key="1">
    <citation type="submission" date="2013-03" db="EMBL/GenBank/DDBJ databases">
        <title>The Genome Sequence of Phialophora europaea CBS 101466.</title>
        <authorList>
            <consortium name="The Broad Institute Genomics Platform"/>
            <person name="Cuomo C."/>
            <person name="de Hoog S."/>
            <person name="Gorbushina A."/>
            <person name="Walker B."/>
            <person name="Young S.K."/>
            <person name="Zeng Q."/>
            <person name="Gargeya S."/>
            <person name="Fitzgerald M."/>
            <person name="Haas B."/>
            <person name="Abouelleil A."/>
            <person name="Allen A.W."/>
            <person name="Alvarado L."/>
            <person name="Arachchi H.M."/>
            <person name="Berlin A.M."/>
            <person name="Chapman S.B."/>
            <person name="Gainer-Dewar J."/>
            <person name="Goldberg J."/>
            <person name="Griggs A."/>
            <person name="Gujja S."/>
            <person name="Hansen M."/>
            <person name="Howarth C."/>
            <person name="Imamovic A."/>
            <person name="Ireland A."/>
            <person name="Larimer J."/>
            <person name="McCowan C."/>
            <person name="Murphy C."/>
            <person name="Pearson M."/>
            <person name="Poon T.W."/>
            <person name="Priest M."/>
            <person name="Roberts A."/>
            <person name="Saif S."/>
            <person name="Shea T."/>
            <person name="Sisk P."/>
            <person name="Sykes S."/>
            <person name="Wortman J."/>
            <person name="Nusbaum C."/>
            <person name="Birren B."/>
        </authorList>
    </citation>
    <scope>NUCLEOTIDE SEQUENCE [LARGE SCALE GENOMIC DNA]</scope>
    <source>
        <strain evidence="2 3">CBS 101466</strain>
    </source>
</reference>
<dbReference type="InParanoid" id="W2RPJ6"/>
<feature type="compositionally biased region" description="Basic and acidic residues" evidence="1">
    <location>
        <begin position="388"/>
        <end position="448"/>
    </location>
</feature>
<dbReference type="Proteomes" id="UP000030752">
    <property type="component" value="Unassembled WGS sequence"/>
</dbReference>
<dbReference type="eggNOG" id="ENOG502S9HR">
    <property type="taxonomic scope" value="Eukaryota"/>
</dbReference>
<proteinExistence type="predicted"/>
<name>W2RPJ6_CYPE1</name>